<name>A0A6C0K1C9_9ZZZZ</name>
<proteinExistence type="predicted"/>
<keyword evidence="1" id="KW-0812">Transmembrane</keyword>
<feature type="transmembrane region" description="Helical" evidence="1">
    <location>
        <begin position="136"/>
        <end position="158"/>
    </location>
</feature>
<reference evidence="2" key="1">
    <citation type="journal article" date="2020" name="Nature">
        <title>Giant virus diversity and host interactions through global metagenomics.</title>
        <authorList>
            <person name="Schulz F."/>
            <person name="Roux S."/>
            <person name="Paez-Espino D."/>
            <person name="Jungbluth S."/>
            <person name="Walsh D.A."/>
            <person name="Denef V.J."/>
            <person name="McMahon K.D."/>
            <person name="Konstantinidis K.T."/>
            <person name="Eloe-Fadrosh E.A."/>
            <person name="Kyrpides N.C."/>
            <person name="Woyke T."/>
        </authorList>
    </citation>
    <scope>NUCLEOTIDE SEQUENCE</scope>
    <source>
        <strain evidence="2">GVMAG-S-1101164-67</strain>
    </source>
</reference>
<dbReference type="EMBL" id="MN740749">
    <property type="protein sequence ID" value="QHU09978.1"/>
    <property type="molecule type" value="Genomic_DNA"/>
</dbReference>
<protein>
    <submittedName>
        <fullName evidence="2">Uncharacterized protein</fullName>
    </submittedName>
</protein>
<evidence type="ECO:0000313" key="2">
    <source>
        <dbReference type="EMBL" id="QHU09978.1"/>
    </source>
</evidence>
<dbReference type="AlphaFoldDB" id="A0A6C0K1C9"/>
<accession>A0A6C0K1C9</accession>
<sequence length="195" mass="22259">MYVEEYIPSVNKYGELVDYPTVEPTELNENIQPMTPSLPPTPMPTVILYNPSSCPTQSILYSPRPSSSGVYSDAPFYYVDKPVSPVNIPAINNTNTTFYPTYETYTPTCIITYSPSEDKYVNYTTSYSYSAYKNNIITFGIATGLGSLCFLILFAYIYKIYVSKKYKLQKIQKNALKRQYMSLNDIHIADYNSQF</sequence>
<organism evidence="2">
    <name type="scientific">viral metagenome</name>
    <dbReference type="NCBI Taxonomy" id="1070528"/>
    <lineage>
        <taxon>unclassified sequences</taxon>
        <taxon>metagenomes</taxon>
        <taxon>organismal metagenomes</taxon>
    </lineage>
</organism>
<keyword evidence="1" id="KW-0472">Membrane</keyword>
<evidence type="ECO:0000256" key="1">
    <source>
        <dbReference type="SAM" id="Phobius"/>
    </source>
</evidence>
<keyword evidence="1" id="KW-1133">Transmembrane helix</keyword>